<organism evidence="1">
    <name type="scientific">Rhizophora mucronata</name>
    <name type="common">Asiatic mangrove</name>
    <dbReference type="NCBI Taxonomy" id="61149"/>
    <lineage>
        <taxon>Eukaryota</taxon>
        <taxon>Viridiplantae</taxon>
        <taxon>Streptophyta</taxon>
        <taxon>Embryophyta</taxon>
        <taxon>Tracheophyta</taxon>
        <taxon>Spermatophyta</taxon>
        <taxon>Magnoliopsida</taxon>
        <taxon>eudicotyledons</taxon>
        <taxon>Gunneridae</taxon>
        <taxon>Pentapetalae</taxon>
        <taxon>rosids</taxon>
        <taxon>fabids</taxon>
        <taxon>Malpighiales</taxon>
        <taxon>Rhizophoraceae</taxon>
        <taxon>Rhizophora</taxon>
    </lineage>
</organism>
<dbReference type="EMBL" id="GGEC01043099">
    <property type="protein sequence ID" value="MBX23583.1"/>
    <property type="molecule type" value="Transcribed_RNA"/>
</dbReference>
<sequence length="26" mass="3129">MRRPPLMAKLAQPGYLPFLEHKSRYK</sequence>
<reference evidence="1" key="1">
    <citation type="submission" date="2018-02" db="EMBL/GenBank/DDBJ databases">
        <title>Rhizophora mucronata_Transcriptome.</title>
        <authorList>
            <person name="Meera S.P."/>
            <person name="Sreeshan A."/>
            <person name="Augustine A."/>
        </authorList>
    </citation>
    <scope>NUCLEOTIDE SEQUENCE</scope>
    <source>
        <tissue evidence="1">Leaf</tissue>
    </source>
</reference>
<protein>
    <submittedName>
        <fullName evidence="1">Putative mitochondrial intermediate peptidase isoform X2</fullName>
    </submittedName>
</protein>
<dbReference type="AlphaFoldDB" id="A0A2P2M039"/>
<evidence type="ECO:0000313" key="1">
    <source>
        <dbReference type="EMBL" id="MBX23583.1"/>
    </source>
</evidence>
<accession>A0A2P2M039</accession>
<proteinExistence type="predicted"/>
<name>A0A2P2M039_RHIMU</name>